<gene>
    <name evidence="10" type="ORF">JDV02_000411</name>
</gene>
<reference evidence="10" key="1">
    <citation type="submission" date="2021-11" db="EMBL/GenBank/DDBJ databases">
        <title>Purpureocillium_takamizusanense_genome.</title>
        <authorList>
            <person name="Nguyen N.-H."/>
        </authorList>
    </citation>
    <scope>NUCLEOTIDE SEQUENCE</scope>
    <source>
        <strain evidence="10">PT3</strain>
    </source>
</reference>
<dbReference type="SUPFAM" id="SSF103473">
    <property type="entry name" value="MFS general substrate transporter"/>
    <property type="match status" value="1"/>
</dbReference>
<evidence type="ECO:0000256" key="1">
    <source>
        <dbReference type="ARBA" id="ARBA00004128"/>
    </source>
</evidence>
<feature type="transmembrane region" description="Helical" evidence="8">
    <location>
        <begin position="160"/>
        <end position="179"/>
    </location>
</feature>
<organism evidence="10 11">
    <name type="scientific">Purpureocillium takamizusanense</name>
    <dbReference type="NCBI Taxonomy" id="2060973"/>
    <lineage>
        <taxon>Eukaryota</taxon>
        <taxon>Fungi</taxon>
        <taxon>Dikarya</taxon>
        <taxon>Ascomycota</taxon>
        <taxon>Pezizomycotina</taxon>
        <taxon>Sordariomycetes</taxon>
        <taxon>Hypocreomycetidae</taxon>
        <taxon>Hypocreales</taxon>
        <taxon>Ophiocordycipitaceae</taxon>
        <taxon>Purpureocillium</taxon>
    </lineage>
</organism>
<dbReference type="GO" id="GO:0006914">
    <property type="term" value="P:autophagy"/>
    <property type="evidence" value="ECO:0007669"/>
    <property type="project" value="UniProtKB-KW"/>
</dbReference>
<dbReference type="Gene3D" id="1.20.1250.20">
    <property type="entry name" value="MFS general substrate transporter like domains"/>
    <property type="match status" value="1"/>
</dbReference>
<feature type="transmembrane region" description="Helical" evidence="8">
    <location>
        <begin position="127"/>
        <end position="148"/>
    </location>
</feature>
<evidence type="ECO:0000256" key="4">
    <source>
        <dbReference type="ARBA" id="ARBA00022692"/>
    </source>
</evidence>
<keyword evidence="4 8" id="KW-0812">Transmembrane</keyword>
<feature type="transmembrane region" description="Helical" evidence="8">
    <location>
        <begin position="416"/>
        <end position="436"/>
    </location>
</feature>
<keyword evidence="11" id="KW-1185">Reference proteome</keyword>
<evidence type="ECO:0000313" key="11">
    <source>
        <dbReference type="Proteomes" id="UP000829364"/>
    </source>
</evidence>
<dbReference type="KEGG" id="ptkz:JDV02_000411"/>
<sequence length="578" mass="62975">MEANVHHIASLVMASKPQPEQQQQQQQKASEEDPPPPRVDAVRGLVGEELLQTEDDDASSSVPETTRREVWAWYAYYVGANGLALFNYGPTAFQSLLQQAADDADTNASSAAGLLPFAGRDRDVNSILLIANGVSFAAQAVLFLLIGAYADFGPSPVRRAILLAWSLVGWAVGFAWLAVRHPSQWRAATGLYVVGLIAYQLTLTYWTAAFPELARNAPGMREARREAARTGLTEGLLRRDELERSRLSNVAFWAQSVGELAILAVIVGILFGLGYSNAADVDPAANSRGLSIVIAFTAGCWLVLSAGWFLLEKRRPGRPIPAGRGPLTVGLWQLREAAVLIWRLRQSLIFLAGYFLLGDSLNTTVTVIATLQNQIVSYSTLTLTYLLIVGIAAQAAGIGAFWLVQRRLRLGPKAMFCAVMVGIVLLDGWGMVGNWTDRFGFRNPWEVWAYQAFYGLFVCPWYSYSQIMISSVTPPGHEFLFFSVFNVIGKASSFIGPLISSAIIDASPGGKNNSAPFYFLFALSLVSAVAIWLFVDLDKSAKEQADFLAQEQKRLAGTSSDDEAPGVNMKSGKPHAVR</sequence>
<feature type="transmembrane region" description="Helical" evidence="8">
    <location>
        <begin position="247"/>
        <end position="271"/>
    </location>
</feature>
<feature type="transmembrane region" description="Helical" evidence="8">
    <location>
        <begin position="348"/>
        <end position="371"/>
    </location>
</feature>
<keyword evidence="8" id="KW-0926">Vacuole</keyword>
<feature type="transmembrane region" description="Helical" evidence="8">
    <location>
        <begin position="383"/>
        <end position="404"/>
    </location>
</feature>
<protein>
    <recommendedName>
        <fullName evidence="8">Autophagy-related protein</fullName>
    </recommendedName>
</protein>
<feature type="region of interest" description="Disordered" evidence="9">
    <location>
        <begin position="555"/>
        <end position="578"/>
    </location>
</feature>
<evidence type="ECO:0000256" key="7">
    <source>
        <dbReference type="ARBA" id="ARBA00023136"/>
    </source>
</evidence>
<keyword evidence="7 8" id="KW-0472">Membrane</keyword>
<evidence type="ECO:0000256" key="3">
    <source>
        <dbReference type="ARBA" id="ARBA00022448"/>
    </source>
</evidence>
<dbReference type="GO" id="GO:0006865">
    <property type="term" value="P:amino acid transport"/>
    <property type="evidence" value="ECO:0007669"/>
    <property type="project" value="UniProtKB-KW"/>
</dbReference>
<comment type="function">
    <text evidence="8">Vacuolar effluxer which mediate the efflux of amino acids resulting from autophagic degradation. The release of autophagic amino acids allows the maintenance of protein synthesis and viability during nitrogen starvation.</text>
</comment>
<dbReference type="Pfam" id="PF11700">
    <property type="entry name" value="ATG22"/>
    <property type="match status" value="1"/>
</dbReference>
<dbReference type="InterPro" id="IPR050495">
    <property type="entry name" value="ATG22/LtaA_families"/>
</dbReference>
<evidence type="ECO:0000256" key="6">
    <source>
        <dbReference type="ARBA" id="ARBA00023006"/>
    </source>
</evidence>
<dbReference type="RefSeq" id="XP_047837170.1">
    <property type="nucleotide sequence ID" value="XM_047981212.1"/>
</dbReference>
<comment type="subcellular location">
    <subcellularLocation>
        <location evidence="1 8">Vacuole membrane</location>
        <topology evidence="1 8">Multi-pass membrane protein</topology>
    </subcellularLocation>
</comment>
<keyword evidence="3 8" id="KW-0813">Transport</keyword>
<feature type="region of interest" description="Disordered" evidence="9">
    <location>
        <begin position="1"/>
        <end position="44"/>
    </location>
</feature>
<feature type="compositionally biased region" description="Low complexity" evidence="9">
    <location>
        <begin position="14"/>
        <end position="28"/>
    </location>
</feature>
<feature type="transmembrane region" description="Helical" evidence="8">
    <location>
        <begin position="516"/>
        <end position="535"/>
    </location>
</feature>
<dbReference type="AlphaFoldDB" id="A0A9Q8Q4T0"/>
<dbReference type="GO" id="GO:0005774">
    <property type="term" value="C:vacuolar membrane"/>
    <property type="evidence" value="ECO:0007669"/>
    <property type="project" value="UniProtKB-SubCell"/>
</dbReference>
<evidence type="ECO:0000256" key="2">
    <source>
        <dbReference type="ARBA" id="ARBA00006978"/>
    </source>
</evidence>
<accession>A0A9Q8Q4T0</accession>
<evidence type="ECO:0000313" key="10">
    <source>
        <dbReference type="EMBL" id="UNI13689.1"/>
    </source>
</evidence>
<dbReference type="PANTHER" id="PTHR23519">
    <property type="entry name" value="AUTOPHAGY-RELATED PROTEIN 22"/>
    <property type="match status" value="1"/>
</dbReference>
<keyword evidence="5 8" id="KW-1133">Transmembrane helix</keyword>
<keyword evidence="8" id="KW-0029">Amino-acid transport</keyword>
<feature type="transmembrane region" description="Helical" evidence="8">
    <location>
        <begin position="448"/>
        <end position="467"/>
    </location>
</feature>
<feature type="transmembrane region" description="Helical" evidence="8">
    <location>
        <begin position="191"/>
        <end position="214"/>
    </location>
</feature>
<dbReference type="OrthoDB" id="42657at2759"/>
<feature type="transmembrane region" description="Helical" evidence="8">
    <location>
        <begin position="291"/>
        <end position="311"/>
    </location>
</feature>
<evidence type="ECO:0000256" key="9">
    <source>
        <dbReference type="SAM" id="MobiDB-lite"/>
    </source>
</evidence>
<evidence type="ECO:0000256" key="5">
    <source>
        <dbReference type="ARBA" id="ARBA00022989"/>
    </source>
</evidence>
<feature type="transmembrane region" description="Helical" evidence="8">
    <location>
        <begin position="479"/>
        <end position="504"/>
    </location>
</feature>
<dbReference type="GeneID" id="72062376"/>
<evidence type="ECO:0000256" key="8">
    <source>
        <dbReference type="RuleBase" id="RU363073"/>
    </source>
</evidence>
<keyword evidence="6 8" id="KW-0072">Autophagy</keyword>
<dbReference type="Proteomes" id="UP000829364">
    <property type="component" value="Chromosome 1"/>
</dbReference>
<dbReference type="InterPro" id="IPR024671">
    <property type="entry name" value="Atg22-like"/>
</dbReference>
<dbReference type="PANTHER" id="PTHR23519:SF5">
    <property type="entry name" value="AUTOPHAGY-RELATED PROTEIN"/>
    <property type="match status" value="1"/>
</dbReference>
<dbReference type="EMBL" id="CP086354">
    <property type="protein sequence ID" value="UNI13689.1"/>
    <property type="molecule type" value="Genomic_DNA"/>
</dbReference>
<dbReference type="InterPro" id="IPR036259">
    <property type="entry name" value="MFS_trans_sf"/>
</dbReference>
<comment type="similarity">
    <text evidence="2 8">Belongs to the ATG22 family.</text>
</comment>
<name>A0A9Q8Q4T0_9HYPO</name>
<proteinExistence type="inferred from homology"/>